<dbReference type="Proteomes" id="UP001242480">
    <property type="component" value="Unassembled WGS sequence"/>
</dbReference>
<feature type="transmembrane region" description="Helical" evidence="9">
    <location>
        <begin position="29"/>
        <end position="55"/>
    </location>
</feature>
<comment type="caution">
    <text evidence="11">The sequence shown here is derived from an EMBL/GenBank/DDBJ whole genome shotgun (WGS) entry which is preliminary data.</text>
</comment>
<evidence type="ECO:0000256" key="4">
    <source>
        <dbReference type="ARBA" id="ARBA00022475"/>
    </source>
</evidence>
<comment type="subcellular location">
    <subcellularLocation>
        <location evidence="1">Cell membrane</location>
        <topology evidence="1">Multi-pass membrane protein</topology>
    </subcellularLocation>
</comment>
<evidence type="ECO:0000256" key="6">
    <source>
        <dbReference type="ARBA" id="ARBA00022989"/>
    </source>
</evidence>
<gene>
    <name evidence="11" type="ORF">QO011_001367</name>
</gene>
<evidence type="ECO:0000256" key="9">
    <source>
        <dbReference type="SAM" id="Phobius"/>
    </source>
</evidence>
<protein>
    <submittedName>
        <fullName evidence="11">ABC-type spermidine/putrescine transport system permease subunit I</fullName>
    </submittedName>
</protein>
<dbReference type="PROSITE" id="PS50928">
    <property type="entry name" value="ABC_TM1"/>
    <property type="match status" value="1"/>
</dbReference>
<keyword evidence="12" id="KW-1185">Reference proteome</keyword>
<evidence type="ECO:0000256" key="5">
    <source>
        <dbReference type="ARBA" id="ARBA00022692"/>
    </source>
</evidence>
<dbReference type="Gene3D" id="1.10.3720.10">
    <property type="entry name" value="MetI-like"/>
    <property type="match status" value="1"/>
</dbReference>
<feature type="transmembrane region" description="Helical" evidence="9">
    <location>
        <begin position="262"/>
        <end position="283"/>
    </location>
</feature>
<organism evidence="11 12">
    <name type="scientific">Labrys wisconsinensis</name>
    <dbReference type="NCBI Taxonomy" id="425677"/>
    <lineage>
        <taxon>Bacteria</taxon>
        <taxon>Pseudomonadati</taxon>
        <taxon>Pseudomonadota</taxon>
        <taxon>Alphaproteobacteria</taxon>
        <taxon>Hyphomicrobiales</taxon>
        <taxon>Xanthobacteraceae</taxon>
        <taxon>Labrys</taxon>
    </lineage>
</organism>
<name>A0ABU0J287_9HYPH</name>
<sequence>MTLQHGARLAADGRGHARQRPWTPGRGNALLLLLPLALLAAFFVLPLAVVVAQSFSGSATLFGQYAAILTNQATLAVVIYTFWTALLVTLATLVLGYPVAFMVSRASGGLLHLCLALVLVPFWTSTVIRTYAWIVILQRRGVLNDMLIGTGLIDRPLKLMTDGVGMQIAMIHIMLPFMILPLLNAMRGIDGTVLRAAAVLGANPWRQFVHVYLPLSMSGVSAGSVLVFISSLGFYITPALLGGQRTMIAVLIEQQASRLLDWPLASALATIVLALTCVLFVVYERAATRLAGGRPSGEVA</sequence>
<feature type="region of interest" description="Disordered" evidence="8">
    <location>
        <begin position="1"/>
        <end position="21"/>
    </location>
</feature>
<evidence type="ECO:0000256" key="2">
    <source>
        <dbReference type="ARBA" id="ARBA00007069"/>
    </source>
</evidence>
<keyword evidence="4" id="KW-1003">Cell membrane</keyword>
<keyword evidence="7 9" id="KW-0472">Membrane</keyword>
<evidence type="ECO:0000256" key="3">
    <source>
        <dbReference type="ARBA" id="ARBA00022448"/>
    </source>
</evidence>
<comment type="similarity">
    <text evidence="2">Belongs to the binding-protein-dependent transport system permease family. CysTW subfamily.</text>
</comment>
<dbReference type="EMBL" id="JAUSVX010000002">
    <property type="protein sequence ID" value="MDQ0468367.1"/>
    <property type="molecule type" value="Genomic_DNA"/>
</dbReference>
<dbReference type="PANTHER" id="PTHR42929">
    <property type="entry name" value="INNER MEMBRANE ABC TRANSPORTER PERMEASE PROTEIN YDCU-RELATED-RELATED"/>
    <property type="match status" value="1"/>
</dbReference>
<accession>A0ABU0J287</accession>
<feature type="transmembrane region" description="Helical" evidence="9">
    <location>
        <begin position="109"/>
        <end position="136"/>
    </location>
</feature>
<reference evidence="11 12" key="1">
    <citation type="submission" date="2023-07" db="EMBL/GenBank/DDBJ databases">
        <title>Genomic Encyclopedia of Type Strains, Phase IV (KMG-IV): sequencing the most valuable type-strain genomes for metagenomic binning, comparative biology and taxonomic classification.</title>
        <authorList>
            <person name="Goeker M."/>
        </authorList>
    </citation>
    <scope>NUCLEOTIDE SEQUENCE [LARGE SCALE GENOMIC DNA]</scope>
    <source>
        <strain evidence="11 12">DSM 19619</strain>
    </source>
</reference>
<feature type="transmembrane region" description="Helical" evidence="9">
    <location>
        <begin position="164"/>
        <end position="186"/>
    </location>
</feature>
<evidence type="ECO:0000313" key="12">
    <source>
        <dbReference type="Proteomes" id="UP001242480"/>
    </source>
</evidence>
<feature type="domain" description="ABC transmembrane type-1" evidence="10">
    <location>
        <begin position="78"/>
        <end position="283"/>
    </location>
</feature>
<dbReference type="PANTHER" id="PTHR42929:SF5">
    <property type="entry name" value="ABC TRANSPORTER PERMEASE PROTEIN"/>
    <property type="match status" value="1"/>
</dbReference>
<dbReference type="InterPro" id="IPR000515">
    <property type="entry name" value="MetI-like"/>
</dbReference>
<proteinExistence type="inferred from homology"/>
<evidence type="ECO:0000256" key="8">
    <source>
        <dbReference type="SAM" id="MobiDB-lite"/>
    </source>
</evidence>
<dbReference type="InterPro" id="IPR035906">
    <property type="entry name" value="MetI-like_sf"/>
</dbReference>
<feature type="transmembrane region" description="Helical" evidence="9">
    <location>
        <begin position="219"/>
        <end position="241"/>
    </location>
</feature>
<dbReference type="CDD" id="cd06261">
    <property type="entry name" value="TM_PBP2"/>
    <property type="match status" value="1"/>
</dbReference>
<evidence type="ECO:0000256" key="7">
    <source>
        <dbReference type="ARBA" id="ARBA00023136"/>
    </source>
</evidence>
<evidence type="ECO:0000313" key="11">
    <source>
        <dbReference type="EMBL" id="MDQ0468367.1"/>
    </source>
</evidence>
<keyword evidence="6 9" id="KW-1133">Transmembrane helix</keyword>
<dbReference type="RefSeq" id="WP_307269500.1">
    <property type="nucleotide sequence ID" value="NZ_JAUSVX010000002.1"/>
</dbReference>
<evidence type="ECO:0000259" key="10">
    <source>
        <dbReference type="PROSITE" id="PS50928"/>
    </source>
</evidence>
<keyword evidence="5 9" id="KW-0812">Transmembrane</keyword>
<feature type="transmembrane region" description="Helical" evidence="9">
    <location>
        <begin position="75"/>
        <end position="97"/>
    </location>
</feature>
<keyword evidence="3" id="KW-0813">Transport</keyword>
<evidence type="ECO:0000256" key="1">
    <source>
        <dbReference type="ARBA" id="ARBA00004651"/>
    </source>
</evidence>
<dbReference type="SUPFAM" id="SSF161098">
    <property type="entry name" value="MetI-like"/>
    <property type="match status" value="1"/>
</dbReference>